<gene>
    <name evidence="3" type="ORF">F444_02817</name>
</gene>
<protein>
    <recommendedName>
        <fullName evidence="5">RxLR effector protein</fullName>
    </recommendedName>
</protein>
<evidence type="ECO:0000256" key="1">
    <source>
        <dbReference type="SAM" id="MobiDB-lite"/>
    </source>
</evidence>
<feature type="compositionally biased region" description="Low complexity" evidence="1">
    <location>
        <begin position="83"/>
        <end position="97"/>
    </location>
</feature>
<evidence type="ECO:0008006" key="5">
    <source>
        <dbReference type="Google" id="ProtNLM"/>
    </source>
</evidence>
<keyword evidence="2" id="KW-0732">Signal</keyword>
<evidence type="ECO:0000313" key="4">
    <source>
        <dbReference type="Proteomes" id="UP000028582"/>
    </source>
</evidence>
<organism evidence="3 4">
    <name type="scientific">Phytophthora nicotianae P1976</name>
    <dbReference type="NCBI Taxonomy" id="1317066"/>
    <lineage>
        <taxon>Eukaryota</taxon>
        <taxon>Sar</taxon>
        <taxon>Stramenopiles</taxon>
        <taxon>Oomycota</taxon>
        <taxon>Peronosporomycetes</taxon>
        <taxon>Peronosporales</taxon>
        <taxon>Peronosporaceae</taxon>
        <taxon>Phytophthora</taxon>
    </lineage>
</organism>
<feature type="signal peptide" evidence="2">
    <location>
        <begin position="1"/>
        <end position="18"/>
    </location>
</feature>
<feature type="compositionally biased region" description="Gly residues" evidence="1">
    <location>
        <begin position="66"/>
        <end position="82"/>
    </location>
</feature>
<feature type="chain" id="PRO_5001754698" description="RxLR effector protein" evidence="2">
    <location>
        <begin position="19"/>
        <end position="157"/>
    </location>
</feature>
<dbReference type="EMBL" id="ANJA01000560">
    <property type="protein sequence ID" value="ETO83110.1"/>
    <property type="molecule type" value="Genomic_DNA"/>
</dbReference>
<evidence type="ECO:0000313" key="3">
    <source>
        <dbReference type="EMBL" id="ETO83110.1"/>
    </source>
</evidence>
<dbReference type="Proteomes" id="UP000028582">
    <property type="component" value="Unassembled WGS sequence"/>
</dbReference>
<sequence>MYWIRLVLIVAVSVVAVSNEISANANEVTETTTTKSTLIHDAVPSLHEATRELSDDDAALEERRGGGGGGGGGGQGVGGGAGHITTGGIEGGDSTTTTGGGGISGPNTSIGLMNTNGVTSHKEKKCNRFFNWWRRLFDKSIPKCPKKTKEDKRRLRV</sequence>
<proteinExistence type="predicted"/>
<evidence type="ECO:0000256" key="2">
    <source>
        <dbReference type="SAM" id="SignalP"/>
    </source>
</evidence>
<accession>A0A081AW49</accession>
<name>A0A081AW49_PHYNI</name>
<feature type="region of interest" description="Disordered" evidence="1">
    <location>
        <begin position="60"/>
        <end position="108"/>
    </location>
</feature>
<dbReference type="AlphaFoldDB" id="A0A081AW49"/>
<reference evidence="3 4" key="1">
    <citation type="submission" date="2013-11" db="EMBL/GenBank/DDBJ databases">
        <title>The Genome Sequence of Phytophthora parasitica P1976.</title>
        <authorList>
            <consortium name="The Broad Institute Genomics Platform"/>
            <person name="Russ C."/>
            <person name="Tyler B."/>
            <person name="Panabieres F."/>
            <person name="Shan W."/>
            <person name="Tripathy S."/>
            <person name="Grunwald N."/>
            <person name="Machado M."/>
            <person name="Johnson C.S."/>
            <person name="Walker B."/>
            <person name="Young S."/>
            <person name="Zeng Q."/>
            <person name="Gargeya S."/>
            <person name="Fitzgerald M."/>
            <person name="Haas B."/>
            <person name="Abouelleil A."/>
            <person name="Allen A.W."/>
            <person name="Alvarado L."/>
            <person name="Arachchi H.M."/>
            <person name="Berlin A.M."/>
            <person name="Chapman S.B."/>
            <person name="Gainer-Dewar J."/>
            <person name="Goldberg J."/>
            <person name="Griggs A."/>
            <person name="Gujja S."/>
            <person name="Hansen M."/>
            <person name="Howarth C."/>
            <person name="Imamovic A."/>
            <person name="Ireland A."/>
            <person name="Larimer J."/>
            <person name="McCowan C."/>
            <person name="Murphy C."/>
            <person name="Pearson M."/>
            <person name="Poon T.W."/>
            <person name="Priest M."/>
            <person name="Roberts A."/>
            <person name="Saif S."/>
            <person name="Shea T."/>
            <person name="Sisk P."/>
            <person name="Sykes S."/>
            <person name="Wortman J."/>
            <person name="Nusbaum C."/>
            <person name="Birren B."/>
        </authorList>
    </citation>
    <scope>NUCLEOTIDE SEQUENCE [LARGE SCALE GENOMIC DNA]</scope>
    <source>
        <strain evidence="3 4">P1976</strain>
    </source>
</reference>
<comment type="caution">
    <text evidence="3">The sequence shown here is derived from an EMBL/GenBank/DDBJ whole genome shotgun (WGS) entry which is preliminary data.</text>
</comment>